<name>A0A1M6DBY1_9FLAO</name>
<dbReference type="PANTHER" id="PTHR10963:SF24">
    <property type="entry name" value="GLYCOSIDASE C21B10.07-RELATED"/>
    <property type="match status" value="1"/>
</dbReference>
<evidence type="ECO:0000256" key="2">
    <source>
        <dbReference type="SAM" id="SignalP"/>
    </source>
</evidence>
<dbReference type="PROSITE" id="PS51762">
    <property type="entry name" value="GH16_2"/>
    <property type="match status" value="1"/>
</dbReference>
<evidence type="ECO:0000313" key="5">
    <source>
        <dbReference type="Proteomes" id="UP000184543"/>
    </source>
</evidence>
<dbReference type="InterPro" id="IPR013320">
    <property type="entry name" value="ConA-like_dom_sf"/>
</dbReference>
<comment type="similarity">
    <text evidence="1">Belongs to the glycosyl hydrolase 16 family.</text>
</comment>
<keyword evidence="5" id="KW-1185">Reference proteome</keyword>
<dbReference type="GO" id="GO:0004553">
    <property type="term" value="F:hydrolase activity, hydrolyzing O-glycosyl compounds"/>
    <property type="evidence" value="ECO:0007669"/>
    <property type="project" value="InterPro"/>
</dbReference>
<organism evidence="4 5">
    <name type="scientific">Pseudozobellia thermophila</name>
    <dbReference type="NCBI Taxonomy" id="192903"/>
    <lineage>
        <taxon>Bacteria</taxon>
        <taxon>Pseudomonadati</taxon>
        <taxon>Bacteroidota</taxon>
        <taxon>Flavobacteriia</taxon>
        <taxon>Flavobacteriales</taxon>
        <taxon>Flavobacteriaceae</taxon>
        <taxon>Pseudozobellia</taxon>
    </lineage>
</organism>
<accession>A0A1M6DBY1</accession>
<feature type="domain" description="GH16" evidence="3">
    <location>
        <begin position="119"/>
        <end position="383"/>
    </location>
</feature>
<proteinExistence type="inferred from homology"/>
<dbReference type="InterPro" id="IPR000757">
    <property type="entry name" value="Beta-glucanase-like"/>
</dbReference>
<dbReference type="CDD" id="cd08023">
    <property type="entry name" value="GH16_laminarinase_like"/>
    <property type="match status" value="1"/>
</dbReference>
<dbReference type="EMBL" id="FQYU01000001">
    <property type="protein sequence ID" value="SHI70685.1"/>
    <property type="molecule type" value="Genomic_DNA"/>
</dbReference>
<evidence type="ECO:0000259" key="3">
    <source>
        <dbReference type="PROSITE" id="PS51762"/>
    </source>
</evidence>
<dbReference type="Proteomes" id="UP000184543">
    <property type="component" value="Unassembled WGS sequence"/>
</dbReference>
<dbReference type="AlphaFoldDB" id="A0A1M6DBY1"/>
<dbReference type="OrthoDB" id="9809583at2"/>
<dbReference type="PANTHER" id="PTHR10963">
    <property type="entry name" value="GLYCOSYL HYDROLASE-RELATED"/>
    <property type="match status" value="1"/>
</dbReference>
<dbReference type="InterPro" id="IPR050546">
    <property type="entry name" value="Glycosyl_Hydrlase_16"/>
</dbReference>
<evidence type="ECO:0000313" key="4">
    <source>
        <dbReference type="EMBL" id="SHI70685.1"/>
    </source>
</evidence>
<dbReference type="SUPFAM" id="SSF49899">
    <property type="entry name" value="Concanavalin A-like lectins/glucanases"/>
    <property type="match status" value="1"/>
</dbReference>
<feature type="chain" id="PRO_5012522563" evidence="2">
    <location>
        <begin position="27"/>
        <end position="383"/>
    </location>
</feature>
<dbReference type="Pfam" id="PF00722">
    <property type="entry name" value="Glyco_hydro_16"/>
    <property type="match status" value="1"/>
</dbReference>
<protein>
    <submittedName>
        <fullName evidence="4">Glycosyl hydrolases family 16</fullName>
    </submittedName>
</protein>
<dbReference type="CDD" id="cd00146">
    <property type="entry name" value="PKD"/>
    <property type="match status" value="1"/>
</dbReference>
<dbReference type="GO" id="GO:0009251">
    <property type="term" value="P:glucan catabolic process"/>
    <property type="evidence" value="ECO:0007669"/>
    <property type="project" value="TreeGrafter"/>
</dbReference>
<sequence length="383" mass="42837">MKTKCRTKFHRTIMINYINISLITLALVLSCSSTDSEGGSRPEDLSLNVMVAGADDNNPNGDGSGLVEVSASASNAVRYAFRFDNGDLEESTDGTASHTFTTEGTHSYTIVAWAYSATGEFINKTIEVNVYRSDEPFDTLVFSDEFDYEGRPDPEKWHHQVIPPNNGSWHNNELQHYTDRSVNSFVDEGTLKIKALKEEYTTDNSTKAYTSARLNSKFAFKYGKVEVRAKLPAQQGTWPAIWTLGANSNEIGNYFGDQYGNAGWPACGEIDIMEQNGWDKDHTIAHFHWGDLNTGEYQNSGDTIAVANSTDSFHVYSLEWDEASMKVFVDDKLVYELANSDNKPYNHDHYLLLNLAMGGNLGGEVAEDFTEATFEIDYVRVYQ</sequence>
<reference evidence="5" key="1">
    <citation type="submission" date="2016-11" db="EMBL/GenBank/DDBJ databases">
        <authorList>
            <person name="Varghese N."/>
            <person name="Submissions S."/>
        </authorList>
    </citation>
    <scope>NUCLEOTIDE SEQUENCE [LARGE SCALE GENOMIC DNA]</scope>
    <source>
        <strain evidence="5">DSM 19858</strain>
    </source>
</reference>
<dbReference type="Gene3D" id="2.60.120.200">
    <property type="match status" value="1"/>
</dbReference>
<feature type="signal peptide" evidence="2">
    <location>
        <begin position="1"/>
        <end position="26"/>
    </location>
</feature>
<keyword evidence="2" id="KW-0732">Signal</keyword>
<dbReference type="PROSITE" id="PS51257">
    <property type="entry name" value="PROKAR_LIPOPROTEIN"/>
    <property type="match status" value="1"/>
</dbReference>
<dbReference type="STRING" id="192903.SAMN04488513_1011049"/>
<gene>
    <name evidence="4" type="ORF">SAMN04488513_1011049</name>
</gene>
<evidence type="ECO:0000256" key="1">
    <source>
        <dbReference type="ARBA" id="ARBA00006865"/>
    </source>
</evidence>
<keyword evidence="4" id="KW-0378">Hydrolase</keyword>